<feature type="transmembrane region" description="Helical" evidence="1">
    <location>
        <begin position="6"/>
        <end position="22"/>
    </location>
</feature>
<keyword evidence="1" id="KW-0812">Transmembrane</keyword>
<organism evidence="2 3">
    <name type="scientific">Haloferula chungangensis</name>
    <dbReference type="NCBI Taxonomy" id="1048331"/>
    <lineage>
        <taxon>Bacteria</taxon>
        <taxon>Pseudomonadati</taxon>
        <taxon>Verrucomicrobiota</taxon>
        <taxon>Verrucomicrobiia</taxon>
        <taxon>Verrucomicrobiales</taxon>
        <taxon>Verrucomicrobiaceae</taxon>
        <taxon>Haloferula</taxon>
    </lineage>
</organism>
<keyword evidence="1" id="KW-0472">Membrane</keyword>
<accession>A0ABW2LDV7</accession>
<dbReference type="Proteomes" id="UP001596472">
    <property type="component" value="Unassembled WGS sequence"/>
</dbReference>
<evidence type="ECO:0000256" key="1">
    <source>
        <dbReference type="SAM" id="Phobius"/>
    </source>
</evidence>
<comment type="caution">
    <text evidence="2">The sequence shown here is derived from an EMBL/GenBank/DDBJ whole genome shotgun (WGS) entry which is preliminary data.</text>
</comment>
<keyword evidence="1" id="KW-1133">Transmembrane helix</keyword>
<evidence type="ECO:0000313" key="2">
    <source>
        <dbReference type="EMBL" id="MFC7339701.1"/>
    </source>
</evidence>
<dbReference type="RefSeq" id="WP_379717004.1">
    <property type="nucleotide sequence ID" value="NZ_JBHTBS010000047.1"/>
</dbReference>
<dbReference type="EMBL" id="JBHTBS010000047">
    <property type="protein sequence ID" value="MFC7339701.1"/>
    <property type="molecule type" value="Genomic_DNA"/>
</dbReference>
<evidence type="ECO:0000313" key="3">
    <source>
        <dbReference type="Proteomes" id="UP001596472"/>
    </source>
</evidence>
<keyword evidence="3" id="KW-1185">Reference proteome</keyword>
<reference evidence="3" key="1">
    <citation type="journal article" date="2019" name="Int. J. Syst. Evol. Microbiol.">
        <title>The Global Catalogue of Microorganisms (GCM) 10K type strain sequencing project: providing services to taxonomists for standard genome sequencing and annotation.</title>
        <authorList>
            <consortium name="The Broad Institute Genomics Platform"/>
            <consortium name="The Broad Institute Genome Sequencing Center for Infectious Disease"/>
            <person name="Wu L."/>
            <person name="Ma J."/>
        </authorList>
    </citation>
    <scope>NUCLEOTIDE SEQUENCE [LARGE SCALE GENOMIC DNA]</scope>
    <source>
        <strain evidence="3">CGMCC 4.1467</strain>
    </source>
</reference>
<gene>
    <name evidence="2" type="ORF">ACFQY0_21125</name>
</gene>
<sequence>MKHTKWLILAFLVVILLAYFLLRPSSEELNSESSNRASELIEMLEAHKIANGEYPRTLAELGGTTKDYSKYDPVPMLYSREGEEFSLSYQLLPMGPFRDYDSASSGWTFSE</sequence>
<protein>
    <submittedName>
        <fullName evidence="2">Uncharacterized protein</fullName>
    </submittedName>
</protein>
<proteinExistence type="predicted"/>
<name>A0ABW2LDV7_9BACT</name>